<keyword evidence="2" id="KW-1185">Reference proteome</keyword>
<dbReference type="EMBL" id="CP121472">
    <property type="protein sequence ID" value="WPL17662.1"/>
    <property type="molecule type" value="Genomic_DNA"/>
</dbReference>
<gene>
    <name evidence="1" type="ORF">Thiowin_02697</name>
</gene>
<proteinExistence type="predicted"/>
<evidence type="ECO:0000313" key="2">
    <source>
        <dbReference type="Proteomes" id="UP001432180"/>
    </source>
</evidence>
<evidence type="ECO:0008006" key="3">
    <source>
        <dbReference type="Google" id="ProtNLM"/>
    </source>
</evidence>
<organism evidence="1 2">
    <name type="scientific">Thiorhodovibrio winogradskyi</name>
    <dbReference type="NCBI Taxonomy" id="77007"/>
    <lineage>
        <taxon>Bacteria</taxon>
        <taxon>Pseudomonadati</taxon>
        <taxon>Pseudomonadota</taxon>
        <taxon>Gammaproteobacteria</taxon>
        <taxon>Chromatiales</taxon>
        <taxon>Chromatiaceae</taxon>
        <taxon>Thiorhodovibrio</taxon>
    </lineage>
</organism>
<name>A0ABZ0SB38_9GAMM</name>
<protein>
    <recommendedName>
        <fullName evidence="3">Transposase</fullName>
    </recommendedName>
</protein>
<reference evidence="1 2" key="1">
    <citation type="journal article" date="2023" name="Microorganisms">
        <title>Thiorhodovibrio frisius and Trv. litoralis spp. nov., Two Novel Members from a Clade of Fastidious Purple Sulfur Bacteria That Exhibit Unique Red-Shifted Light-Harvesting Capabilities.</title>
        <authorList>
            <person name="Methner A."/>
            <person name="Kuzyk S.B."/>
            <person name="Petersen J."/>
            <person name="Bauer S."/>
            <person name="Brinkmann H."/>
            <person name="Sichau K."/>
            <person name="Wanner G."/>
            <person name="Wolf J."/>
            <person name="Neumann-Schaal M."/>
            <person name="Henke P."/>
            <person name="Tank M."/>
            <person name="Sproer C."/>
            <person name="Bunk B."/>
            <person name="Overmann J."/>
        </authorList>
    </citation>
    <scope>NUCLEOTIDE SEQUENCE [LARGE SCALE GENOMIC DNA]</scope>
    <source>
        <strain evidence="1 2">DSM 6702</strain>
    </source>
</reference>
<accession>A0ABZ0SB38</accession>
<dbReference type="Proteomes" id="UP001432180">
    <property type="component" value="Chromosome"/>
</dbReference>
<sequence length="31" mass="3459">MLTLNIQTLIDDAKCVAKVRGYAIRILIIIS</sequence>
<evidence type="ECO:0000313" key="1">
    <source>
        <dbReference type="EMBL" id="WPL17662.1"/>
    </source>
</evidence>